<evidence type="ECO:0000313" key="3">
    <source>
        <dbReference type="Proteomes" id="UP001333110"/>
    </source>
</evidence>
<protein>
    <submittedName>
        <fullName evidence="2">Uncharacterized protein</fullName>
    </submittedName>
</protein>
<accession>A0AAN7MSR3</accession>
<sequence>MGKITGCDPEESGKIKNSEVTSVGQGKVTVQKLPLLNSSGIRVNWNSHVGMPSKEATDDSLFAEVILVDAADPLGLNQEVLTEPGTDPEGTGEQAGRAGASGAFCRPGGYCRSGVESPQAGSLQP</sequence>
<proteinExistence type="predicted"/>
<gene>
    <name evidence="2" type="ORF">QYF61_024037</name>
</gene>
<dbReference type="EMBL" id="JAUNZN010000010">
    <property type="protein sequence ID" value="KAK4815278.1"/>
    <property type="molecule type" value="Genomic_DNA"/>
</dbReference>
<reference evidence="2 3" key="1">
    <citation type="journal article" date="2023" name="J. Hered.">
        <title>Chromosome-level genome of the wood stork (Mycteria americana) provides insight into avian chromosome evolution.</title>
        <authorList>
            <person name="Flamio R. Jr."/>
            <person name="Ramstad K.M."/>
        </authorList>
    </citation>
    <scope>NUCLEOTIDE SEQUENCE [LARGE SCALE GENOMIC DNA]</scope>
    <source>
        <strain evidence="2">JAX WOST 10</strain>
    </source>
</reference>
<comment type="caution">
    <text evidence="2">The sequence shown here is derived from an EMBL/GenBank/DDBJ whole genome shotgun (WGS) entry which is preliminary data.</text>
</comment>
<evidence type="ECO:0000313" key="2">
    <source>
        <dbReference type="EMBL" id="KAK4815278.1"/>
    </source>
</evidence>
<feature type="region of interest" description="Disordered" evidence="1">
    <location>
        <begin position="1"/>
        <end position="23"/>
    </location>
</feature>
<name>A0AAN7MSR3_MYCAM</name>
<keyword evidence="3" id="KW-1185">Reference proteome</keyword>
<evidence type="ECO:0000256" key="1">
    <source>
        <dbReference type="SAM" id="MobiDB-lite"/>
    </source>
</evidence>
<feature type="region of interest" description="Disordered" evidence="1">
    <location>
        <begin position="79"/>
        <end position="100"/>
    </location>
</feature>
<dbReference type="AlphaFoldDB" id="A0AAN7MSR3"/>
<organism evidence="2 3">
    <name type="scientific">Mycteria americana</name>
    <name type="common">Wood stork</name>
    <dbReference type="NCBI Taxonomy" id="33587"/>
    <lineage>
        <taxon>Eukaryota</taxon>
        <taxon>Metazoa</taxon>
        <taxon>Chordata</taxon>
        <taxon>Craniata</taxon>
        <taxon>Vertebrata</taxon>
        <taxon>Euteleostomi</taxon>
        <taxon>Archelosauria</taxon>
        <taxon>Archosauria</taxon>
        <taxon>Dinosauria</taxon>
        <taxon>Saurischia</taxon>
        <taxon>Theropoda</taxon>
        <taxon>Coelurosauria</taxon>
        <taxon>Aves</taxon>
        <taxon>Neognathae</taxon>
        <taxon>Neoaves</taxon>
        <taxon>Aequornithes</taxon>
        <taxon>Ciconiiformes</taxon>
        <taxon>Ciconiidae</taxon>
        <taxon>Mycteria</taxon>
    </lineage>
</organism>
<dbReference type="Proteomes" id="UP001333110">
    <property type="component" value="Unassembled WGS sequence"/>
</dbReference>